<keyword evidence="4" id="KW-1185">Reference proteome</keyword>
<reference evidence="3 4" key="1">
    <citation type="submission" date="2018-11" db="EMBL/GenBank/DDBJ databases">
        <authorList>
            <person name="Mardanov A.V."/>
            <person name="Ravin N.V."/>
            <person name="Dedysh S.N."/>
        </authorList>
    </citation>
    <scope>NUCLEOTIDE SEQUENCE [LARGE SCALE GENOMIC DNA]</scope>
    <source>
        <strain evidence="3 4">AF10</strain>
    </source>
</reference>
<keyword evidence="2" id="KW-0560">Oxidoreductase</keyword>
<dbReference type="PRINTS" id="PR00081">
    <property type="entry name" value="GDHRDH"/>
</dbReference>
<dbReference type="InterPro" id="IPR020904">
    <property type="entry name" value="Sc_DH/Rdtase_CS"/>
</dbReference>
<comment type="similarity">
    <text evidence="1">Belongs to the short-chain dehydrogenases/reductases (SDR) family.</text>
</comment>
<dbReference type="PANTHER" id="PTHR44196:SF1">
    <property type="entry name" value="DEHYDROGENASE_REDUCTASE SDR FAMILY MEMBER 7B"/>
    <property type="match status" value="1"/>
</dbReference>
<dbReference type="InterPro" id="IPR002347">
    <property type="entry name" value="SDR_fam"/>
</dbReference>
<dbReference type="SUPFAM" id="SSF51735">
    <property type="entry name" value="NAD(P)-binding Rossmann-fold domains"/>
    <property type="match status" value="1"/>
</dbReference>
<dbReference type="Gene3D" id="3.40.50.720">
    <property type="entry name" value="NAD(P)-binding Rossmann-like Domain"/>
    <property type="match status" value="1"/>
</dbReference>
<dbReference type="NCBIfam" id="NF005489">
    <property type="entry name" value="PRK07102.1"/>
    <property type="match status" value="1"/>
</dbReference>
<dbReference type="GO" id="GO:0016020">
    <property type="term" value="C:membrane"/>
    <property type="evidence" value="ECO:0007669"/>
    <property type="project" value="TreeGrafter"/>
</dbReference>
<evidence type="ECO:0000313" key="3">
    <source>
        <dbReference type="EMBL" id="RXH57961.1"/>
    </source>
</evidence>
<reference evidence="4" key="2">
    <citation type="submission" date="2019-02" db="EMBL/GenBank/DDBJ databases">
        <title>Granulicella sibirica sp. nov., a psychrotolerant acidobacterium isolated from an organic soil layer in forested tundra, West Siberia.</title>
        <authorList>
            <person name="Oshkin I.Y."/>
            <person name="Kulichevskaya I.S."/>
            <person name="Rijpstra W.I.C."/>
            <person name="Sinninghe Damste J.S."/>
            <person name="Rakitin A.L."/>
            <person name="Ravin N.V."/>
            <person name="Dedysh S.N."/>
        </authorList>
    </citation>
    <scope>NUCLEOTIDE SEQUENCE [LARGE SCALE GENOMIC DNA]</scope>
    <source>
        <strain evidence="4">AF10</strain>
    </source>
</reference>
<proteinExistence type="inferred from homology"/>
<name>A0A4Q0T8M4_9BACT</name>
<dbReference type="AlphaFoldDB" id="A0A4Q0T8M4"/>
<comment type="caution">
    <text evidence="3">The sequence shown here is derived from an EMBL/GenBank/DDBJ whole genome shotgun (WGS) entry which is preliminary data.</text>
</comment>
<dbReference type="Proteomes" id="UP000289437">
    <property type="component" value="Unassembled WGS sequence"/>
</dbReference>
<dbReference type="Pfam" id="PF00106">
    <property type="entry name" value="adh_short"/>
    <property type="match status" value="1"/>
</dbReference>
<protein>
    <submittedName>
        <fullName evidence="3">Sorbitol-6-phosphate 2-dehydrogenase</fullName>
    </submittedName>
</protein>
<dbReference type="RefSeq" id="WP_128912049.1">
    <property type="nucleotide sequence ID" value="NZ_RDSM01000001.1"/>
</dbReference>
<dbReference type="EMBL" id="RDSM01000001">
    <property type="protein sequence ID" value="RXH57961.1"/>
    <property type="molecule type" value="Genomic_DNA"/>
</dbReference>
<accession>A0A4Q0T8M4</accession>
<evidence type="ECO:0000313" key="4">
    <source>
        <dbReference type="Proteomes" id="UP000289437"/>
    </source>
</evidence>
<sequence length="275" mass="29137">MTTNGSSYGSTTAPTALAASQQGEAPILGARKKILVLGATSGIAEATCRIWARQGASLFLVARNADKLAAVAADLRVRGAAFVDTAVADLDDTEGHPALLAHAINSLAGMDVAYLAHGVLGDQTAAEQDFNTAAQILHTNFVAPVSLLTWLANYCVQRHAGVLAVISSVAGDRGRKSNYLYGSSKAGLSAFLGGLRNRVDREGVTVLTIKPGPVKTAMTSTMKGSEKFADVDKVAQTIVNAVDKRVDNLYVPFQWQPIMFVIRNIPDRIFKKLNL</sequence>
<gene>
    <name evidence="3" type="ORF">GRAN_1271</name>
</gene>
<dbReference type="GO" id="GO:0016491">
    <property type="term" value="F:oxidoreductase activity"/>
    <property type="evidence" value="ECO:0007669"/>
    <property type="project" value="UniProtKB-KW"/>
</dbReference>
<dbReference type="InterPro" id="IPR036291">
    <property type="entry name" value="NAD(P)-bd_dom_sf"/>
</dbReference>
<evidence type="ECO:0000256" key="1">
    <source>
        <dbReference type="ARBA" id="ARBA00006484"/>
    </source>
</evidence>
<evidence type="ECO:0000256" key="2">
    <source>
        <dbReference type="ARBA" id="ARBA00023002"/>
    </source>
</evidence>
<organism evidence="3 4">
    <name type="scientific">Granulicella sibirica</name>
    <dbReference type="NCBI Taxonomy" id="2479048"/>
    <lineage>
        <taxon>Bacteria</taxon>
        <taxon>Pseudomonadati</taxon>
        <taxon>Acidobacteriota</taxon>
        <taxon>Terriglobia</taxon>
        <taxon>Terriglobales</taxon>
        <taxon>Acidobacteriaceae</taxon>
        <taxon>Granulicella</taxon>
    </lineage>
</organism>
<dbReference type="OrthoDB" id="9808814at2"/>
<dbReference type="PROSITE" id="PS00061">
    <property type="entry name" value="ADH_SHORT"/>
    <property type="match status" value="1"/>
</dbReference>
<dbReference type="PANTHER" id="PTHR44196">
    <property type="entry name" value="DEHYDROGENASE/REDUCTASE SDR FAMILY MEMBER 7B"/>
    <property type="match status" value="1"/>
</dbReference>